<dbReference type="InterPro" id="IPR011009">
    <property type="entry name" value="Kinase-like_dom_sf"/>
</dbReference>
<evidence type="ECO:0000256" key="5">
    <source>
        <dbReference type="ARBA" id="ARBA00022777"/>
    </source>
</evidence>
<dbReference type="EMBL" id="CP089984">
    <property type="protein sequence ID" value="WXB19975.1"/>
    <property type="molecule type" value="Genomic_DNA"/>
</dbReference>
<accession>A0ABZ2MBV0</accession>
<dbReference type="PANTHER" id="PTHR43671">
    <property type="entry name" value="SERINE/THREONINE-PROTEIN KINASE NEK"/>
    <property type="match status" value="1"/>
</dbReference>
<feature type="binding site" evidence="7">
    <location>
        <position position="29"/>
    </location>
    <ligand>
        <name>ATP</name>
        <dbReference type="ChEBI" id="CHEBI:30616"/>
    </ligand>
</feature>
<dbReference type="PROSITE" id="PS00107">
    <property type="entry name" value="PROTEIN_KINASE_ATP"/>
    <property type="match status" value="1"/>
</dbReference>
<evidence type="ECO:0000256" key="1">
    <source>
        <dbReference type="ARBA" id="ARBA00010886"/>
    </source>
</evidence>
<dbReference type="SUPFAM" id="SSF52540">
    <property type="entry name" value="P-loop containing nucleoside triphosphate hydrolases"/>
    <property type="match status" value="1"/>
</dbReference>
<dbReference type="InterPro" id="IPR027417">
    <property type="entry name" value="P-loop_NTPase"/>
</dbReference>
<keyword evidence="6 7" id="KW-0067">ATP-binding</keyword>
<dbReference type="Pfam" id="PF00069">
    <property type="entry name" value="Pkinase"/>
    <property type="match status" value="2"/>
</dbReference>
<evidence type="ECO:0000256" key="4">
    <source>
        <dbReference type="ARBA" id="ARBA00022741"/>
    </source>
</evidence>
<dbReference type="SMART" id="SM00220">
    <property type="entry name" value="S_TKc"/>
    <property type="match status" value="1"/>
</dbReference>
<keyword evidence="4 7" id="KW-0547">Nucleotide-binding</keyword>
<evidence type="ECO:0000256" key="7">
    <source>
        <dbReference type="PROSITE-ProRule" id="PRU10141"/>
    </source>
</evidence>
<dbReference type="SUPFAM" id="SSF56112">
    <property type="entry name" value="Protein kinase-like (PK-like)"/>
    <property type="match status" value="1"/>
</dbReference>
<dbReference type="InterPro" id="IPR050660">
    <property type="entry name" value="NEK_Ser/Thr_kinase"/>
</dbReference>
<evidence type="ECO:0000256" key="2">
    <source>
        <dbReference type="ARBA" id="ARBA00012513"/>
    </source>
</evidence>
<organism evidence="9 10">
    <name type="scientific">Pendulispora albinea</name>
    <dbReference type="NCBI Taxonomy" id="2741071"/>
    <lineage>
        <taxon>Bacteria</taxon>
        <taxon>Pseudomonadati</taxon>
        <taxon>Myxococcota</taxon>
        <taxon>Myxococcia</taxon>
        <taxon>Myxococcales</taxon>
        <taxon>Sorangiineae</taxon>
        <taxon>Pendulisporaceae</taxon>
        <taxon>Pendulispora</taxon>
    </lineage>
</organism>
<dbReference type="PANTHER" id="PTHR43671:SF13">
    <property type="entry name" value="SERINE_THREONINE-PROTEIN KINASE NEK2"/>
    <property type="match status" value="1"/>
</dbReference>
<dbReference type="InterPro" id="IPR041664">
    <property type="entry name" value="AAA_16"/>
</dbReference>
<keyword evidence="10" id="KW-1185">Reference proteome</keyword>
<dbReference type="InterPro" id="IPR017441">
    <property type="entry name" value="Protein_kinase_ATP_BS"/>
</dbReference>
<evidence type="ECO:0000313" key="10">
    <source>
        <dbReference type="Proteomes" id="UP001370348"/>
    </source>
</evidence>
<gene>
    <name evidence="9" type="ORF">LZC94_22470</name>
</gene>
<sequence>MLEGHLGEGGMGVVHRARDLERGEVVALKLMTRVDSVALLRFKREFRALADIVHANLVQLYELFSEGDSWFFTMELIDGLDFVAAMHAPGLPATSMERTLPNRSVDDGGSTLEAPIQFYEAAAAGEDRAEVLRAAGGHQPFAVRDVERLRDALRQLADGLSAIHAAGKLHRDVKPSNVLVTRAGRVVLLDFGVVADSTPDRRASDDALVGTPAYMAPEQAAFKRATTASDWYAVGVMLYEVLTRTLPFGGNMTEILMRKQRIMPPPPSELVSGVPQDLERLCMDLLRTDPRERPTGDEVLRRLEGDASLPGISASVEIPFVGRTAQLAALDDAFHASLGGKAVILRVFGRSGMGKSALVSRFLNSLGVRSDVLVLSGRCYEREAVPFKAVDQVVDELSRWLLRAPDEEVWQLVPQGMHQLVRLFPVLRDARMVDSSPRFDAADAEGGSGGGDVEITDPQEIRRRAFGALKELLAAISLRYALVIHIDDMQWGDVDSVQLLESLLAPKALSSVLLVCSYRSELEATSPALQALHDVEERIAPLCLSRRVEVDELSPSETSLLARALLKDSGDTITRAVVAEAHGSPFFVAELARWANERPNLARSEGMISLEQVILARVAELPDDARALLEVLSVAAGPLEHRIAENATGSMASYFSAVLQLRGARLIHTRGLGSRDSAETTHDRIRETLASSLSEERRRQCHLGLARVLASSLGADPEAVFRHFHAAGDKESAKKYAVQAAEAANEALAFMRAARLYEAAIELGAGPARALYRELGDALASAGRGAKAADAYLAAAEDAPADEALELRRIAAEYLMKSGREREGLRVLRTVLEAVDLSYPASTEAALASFVYNDARLRLSWAMRRPTAGKTGSQVELSRVDAAFSAAAGLALTDVLRGADFGTRALLLAIEAGDPLRLCRALAIAAGNIASAGEPSRQRAEEMVRAAEQIAERTGDPHSVALSQLAAAFVHFFLGEWRSARKKLERAEGIFRARCRFASWELANTQAWMCDVLILSGELREAAERIPAIVEDARAREDRFALVQTIYPHCIAYIVGDDVEAAWRATEVLPIGQEPHDIFTSAHWGAMISACSVLRYRGDGVAAWWRSERDMPSLEKTHMLRAAMIRCFTLYERALTAVSAVSNERLALHRSRFIDERELLGVVDRAAKRLAREKLRYAPAMGHMLRACAAAVRGDREGAYSALEMTVPMLDGADLGYLAACARHRLGEVVGGTRGSELKERSLDFFTAQGFRNVERCLAMSAPGFEEILAGS</sequence>
<evidence type="ECO:0000259" key="8">
    <source>
        <dbReference type="PROSITE" id="PS50011"/>
    </source>
</evidence>
<evidence type="ECO:0000313" key="9">
    <source>
        <dbReference type="EMBL" id="WXB19975.1"/>
    </source>
</evidence>
<protein>
    <recommendedName>
        <fullName evidence="2">non-specific serine/threonine protein kinase</fullName>
        <ecNumber evidence="2">2.7.11.1</ecNumber>
    </recommendedName>
</protein>
<keyword evidence="3" id="KW-0808">Transferase</keyword>
<proteinExistence type="inferred from homology"/>
<dbReference type="InterPro" id="IPR000719">
    <property type="entry name" value="Prot_kinase_dom"/>
</dbReference>
<dbReference type="Pfam" id="PF13191">
    <property type="entry name" value="AAA_16"/>
    <property type="match status" value="1"/>
</dbReference>
<dbReference type="Proteomes" id="UP001370348">
    <property type="component" value="Chromosome"/>
</dbReference>
<dbReference type="CDD" id="cd14014">
    <property type="entry name" value="STKc_PknB_like"/>
    <property type="match status" value="1"/>
</dbReference>
<reference evidence="9 10" key="1">
    <citation type="submission" date="2021-12" db="EMBL/GenBank/DDBJ databases">
        <title>Discovery of the Pendulisporaceae a myxobacterial family with distinct sporulation behavior and unique specialized metabolism.</title>
        <authorList>
            <person name="Garcia R."/>
            <person name="Popoff A."/>
            <person name="Bader C.D."/>
            <person name="Loehr J."/>
            <person name="Walesch S."/>
            <person name="Walt C."/>
            <person name="Boldt J."/>
            <person name="Bunk B."/>
            <person name="Haeckl F.J.F.P.J."/>
            <person name="Gunesch A.P."/>
            <person name="Birkelbach J."/>
            <person name="Nuebel U."/>
            <person name="Pietschmann T."/>
            <person name="Bach T."/>
            <person name="Mueller R."/>
        </authorList>
    </citation>
    <scope>NUCLEOTIDE SEQUENCE [LARGE SCALE GENOMIC DNA]</scope>
    <source>
        <strain evidence="9 10">MSr11954</strain>
    </source>
</reference>
<dbReference type="RefSeq" id="WP_394829575.1">
    <property type="nucleotide sequence ID" value="NZ_CP089984.1"/>
</dbReference>
<evidence type="ECO:0000256" key="6">
    <source>
        <dbReference type="ARBA" id="ARBA00022840"/>
    </source>
</evidence>
<keyword evidence="5 9" id="KW-0418">Kinase</keyword>
<comment type="similarity">
    <text evidence="1">Belongs to the protein kinase superfamily. NEK Ser/Thr protein kinase family. NIMA subfamily.</text>
</comment>
<evidence type="ECO:0000256" key="3">
    <source>
        <dbReference type="ARBA" id="ARBA00022679"/>
    </source>
</evidence>
<feature type="domain" description="Protein kinase" evidence="8">
    <location>
        <begin position="1"/>
        <end position="309"/>
    </location>
</feature>
<dbReference type="GO" id="GO:0016301">
    <property type="term" value="F:kinase activity"/>
    <property type="evidence" value="ECO:0007669"/>
    <property type="project" value="UniProtKB-KW"/>
</dbReference>
<dbReference type="PROSITE" id="PS50011">
    <property type="entry name" value="PROTEIN_KINASE_DOM"/>
    <property type="match status" value="1"/>
</dbReference>
<dbReference type="Gene3D" id="1.10.510.10">
    <property type="entry name" value="Transferase(Phosphotransferase) domain 1"/>
    <property type="match status" value="2"/>
</dbReference>
<name>A0ABZ2MBV0_9BACT</name>
<dbReference type="EC" id="2.7.11.1" evidence="2"/>